<comment type="caution">
    <text evidence="1">The sequence shown here is derived from an EMBL/GenBank/DDBJ whole genome shotgun (WGS) entry which is preliminary data.</text>
</comment>
<sequence length="99" mass="10865">MSCAQLIGVELGSAGRCSAFRGNFESRKRDSSSAELLQGSFRMPLSLLLRLSEPERLLRQLQCYVIIGSCKTSNPSAEDWACTEGGELNSCEEKRLGFS</sequence>
<name>A0A4Z2F8I4_9TELE</name>
<dbReference type="Proteomes" id="UP000314294">
    <property type="component" value="Unassembled WGS sequence"/>
</dbReference>
<accession>A0A4Z2F8I4</accession>
<organism evidence="1 2">
    <name type="scientific">Liparis tanakae</name>
    <name type="common">Tanaka's snailfish</name>
    <dbReference type="NCBI Taxonomy" id="230148"/>
    <lineage>
        <taxon>Eukaryota</taxon>
        <taxon>Metazoa</taxon>
        <taxon>Chordata</taxon>
        <taxon>Craniata</taxon>
        <taxon>Vertebrata</taxon>
        <taxon>Euteleostomi</taxon>
        <taxon>Actinopterygii</taxon>
        <taxon>Neopterygii</taxon>
        <taxon>Teleostei</taxon>
        <taxon>Neoteleostei</taxon>
        <taxon>Acanthomorphata</taxon>
        <taxon>Eupercaria</taxon>
        <taxon>Perciformes</taxon>
        <taxon>Cottioidei</taxon>
        <taxon>Cottales</taxon>
        <taxon>Liparidae</taxon>
        <taxon>Liparis</taxon>
    </lineage>
</organism>
<reference evidence="1 2" key="1">
    <citation type="submission" date="2019-03" db="EMBL/GenBank/DDBJ databases">
        <title>First draft genome of Liparis tanakae, snailfish: a comprehensive survey of snailfish specific genes.</title>
        <authorList>
            <person name="Kim W."/>
            <person name="Song I."/>
            <person name="Jeong J.-H."/>
            <person name="Kim D."/>
            <person name="Kim S."/>
            <person name="Ryu S."/>
            <person name="Song J.Y."/>
            <person name="Lee S.K."/>
        </authorList>
    </citation>
    <scope>NUCLEOTIDE SEQUENCE [LARGE SCALE GENOMIC DNA]</scope>
    <source>
        <tissue evidence="1">Muscle</tissue>
    </source>
</reference>
<evidence type="ECO:0000313" key="1">
    <source>
        <dbReference type="EMBL" id="TNN37183.1"/>
    </source>
</evidence>
<dbReference type="AlphaFoldDB" id="A0A4Z2F8I4"/>
<keyword evidence="2" id="KW-1185">Reference proteome</keyword>
<dbReference type="EMBL" id="SRLO01001523">
    <property type="protein sequence ID" value="TNN37183.1"/>
    <property type="molecule type" value="Genomic_DNA"/>
</dbReference>
<evidence type="ECO:0000313" key="2">
    <source>
        <dbReference type="Proteomes" id="UP000314294"/>
    </source>
</evidence>
<gene>
    <name evidence="1" type="ORF">EYF80_052653</name>
</gene>
<proteinExistence type="predicted"/>
<protein>
    <submittedName>
        <fullName evidence="1">Uncharacterized protein</fullName>
    </submittedName>
</protein>